<dbReference type="InterPro" id="IPR005119">
    <property type="entry name" value="LysR_subst-bd"/>
</dbReference>
<organism evidence="6 7">
    <name type="scientific">Lujinxingia litoralis</name>
    <dbReference type="NCBI Taxonomy" id="2211119"/>
    <lineage>
        <taxon>Bacteria</taxon>
        <taxon>Deltaproteobacteria</taxon>
        <taxon>Bradymonadales</taxon>
        <taxon>Lujinxingiaceae</taxon>
        <taxon>Lujinxingia</taxon>
    </lineage>
</organism>
<evidence type="ECO:0000259" key="5">
    <source>
        <dbReference type="PROSITE" id="PS50931"/>
    </source>
</evidence>
<evidence type="ECO:0000256" key="4">
    <source>
        <dbReference type="ARBA" id="ARBA00023163"/>
    </source>
</evidence>
<dbReference type="OrthoDB" id="5338251at2"/>
<evidence type="ECO:0000256" key="1">
    <source>
        <dbReference type="ARBA" id="ARBA00009437"/>
    </source>
</evidence>
<evidence type="ECO:0000313" key="6">
    <source>
        <dbReference type="EMBL" id="RAL25146.1"/>
    </source>
</evidence>
<dbReference type="SUPFAM" id="SSF53850">
    <property type="entry name" value="Periplasmic binding protein-like II"/>
    <property type="match status" value="1"/>
</dbReference>
<sequence>MNSEDLQMVLVVLEVARQGSISRAAEGLGMSQPTVSRLVRAFEASLGTSMFVRHARGVRPTPRAEAILESARHVEEAMRGLERVARGVNDEVAGEIRIAASEIIGVEVLLPRVADLRASHPALNVAFVLGNLAVDLEGGEADIAVRLFRPRGLSLVARRVGCVPTGFYASRAYLDAHGRPGTLESLLDHELIGFDPRGPMRELFSDIDARFTPERFRLATDSLTGQLVAARSGAGIAVLQDPIAQKYPELERVEVGETPGLPLWTTTHEDLRDAPHVRAALVWLQQVLEAYVGAEPWLEAEEPGGPKV</sequence>
<dbReference type="PANTHER" id="PTHR30537">
    <property type="entry name" value="HTH-TYPE TRANSCRIPTIONAL REGULATOR"/>
    <property type="match status" value="1"/>
</dbReference>
<dbReference type="Pfam" id="PF03466">
    <property type="entry name" value="LysR_substrate"/>
    <property type="match status" value="1"/>
</dbReference>
<dbReference type="EMBL" id="QHKO01000001">
    <property type="protein sequence ID" value="RAL25146.1"/>
    <property type="molecule type" value="Genomic_DNA"/>
</dbReference>
<dbReference type="GO" id="GO:0043565">
    <property type="term" value="F:sequence-specific DNA binding"/>
    <property type="evidence" value="ECO:0007669"/>
    <property type="project" value="TreeGrafter"/>
</dbReference>
<dbReference type="SUPFAM" id="SSF46785">
    <property type="entry name" value="Winged helix' DNA-binding domain"/>
    <property type="match status" value="1"/>
</dbReference>
<protein>
    <submittedName>
        <fullName evidence="6">LysR family transcriptional regulator</fullName>
    </submittedName>
</protein>
<accession>A0A328CBV1</accession>
<reference evidence="6 7" key="1">
    <citation type="submission" date="2018-05" db="EMBL/GenBank/DDBJ databases">
        <title>Lujinxingia marina gen. nov. sp. nov., a new facultative anaerobic member of the class Deltaproteobacteria, and proposal of Lujinxingaceae fam. nov.</title>
        <authorList>
            <person name="Li C.-M."/>
        </authorList>
    </citation>
    <scope>NUCLEOTIDE SEQUENCE [LARGE SCALE GENOMIC DNA]</scope>
    <source>
        <strain evidence="6 7">B210</strain>
    </source>
</reference>
<feature type="domain" description="HTH lysR-type" evidence="5">
    <location>
        <begin position="1"/>
        <end position="61"/>
    </location>
</feature>
<dbReference type="GO" id="GO:0003700">
    <property type="term" value="F:DNA-binding transcription factor activity"/>
    <property type="evidence" value="ECO:0007669"/>
    <property type="project" value="InterPro"/>
</dbReference>
<dbReference type="RefSeq" id="WP_111728318.1">
    <property type="nucleotide sequence ID" value="NZ_QHKO01000001.1"/>
</dbReference>
<evidence type="ECO:0000256" key="2">
    <source>
        <dbReference type="ARBA" id="ARBA00023015"/>
    </source>
</evidence>
<dbReference type="InterPro" id="IPR058163">
    <property type="entry name" value="LysR-type_TF_proteobact-type"/>
</dbReference>
<evidence type="ECO:0000313" key="7">
    <source>
        <dbReference type="Proteomes" id="UP000249169"/>
    </source>
</evidence>
<keyword evidence="2" id="KW-0805">Transcription regulation</keyword>
<keyword evidence="3" id="KW-0238">DNA-binding</keyword>
<dbReference type="PANTHER" id="PTHR30537:SF3">
    <property type="entry name" value="TRANSCRIPTIONAL REGULATORY PROTEIN"/>
    <property type="match status" value="1"/>
</dbReference>
<dbReference type="GO" id="GO:0006351">
    <property type="term" value="P:DNA-templated transcription"/>
    <property type="evidence" value="ECO:0007669"/>
    <property type="project" value="TreeGrafter"/>
</dbReference>
<dbReference type="InterPro" id="IPR036388">
    <property type="entry name" value="WH-like_DNA-bd_sf"/>
</dbReference>
<dbReference type="InterPro" id="IPR000847">
    <property type="entry name" value="LysR_HTH_N"/>
</dbReference>
<proteinExistence type="inferred from homology"/>
<gene>
    <name evidence="6" type="ORF">DL240_02740</name>
</gene>
<dbReference type="Pfam" id="PF00126">
    <property type="entry name" value="HTH_1"/>
    <property type="match status" value="1"/>
</dbReference>
<comment type="similarity">
    <text evidence="1">Belongs to the LysR transcriptional regulatory family.</text>
</comment>
<comment type="caution">
    <text evidence="6">The sequence shown here is derived from an EMBL/GenBank/DDBJ whole genome shotgun (WGS) entry which is preliminary data.</text>
</comment>
<name>A0A328CBV1_9DELT</name>
<keyword evidence="7" id="KW-1185">Reference proteome</keyword>
<dbReference type="PROSITE" id="PS50931">
    <property type="entry name" value="HTH_LYSR"/>
    <property type="match status" value="1"/>
</dbReference>
<evidence type="ECO:0000256" key="3">
    <source>
        <dbReference type="ARBA" id="ARBA00023125"/>
    </source>
</evidence>
<keyword evidence="4" id="KW-0804">Transcription</keyword>
<dbReference type="InterPro" id="IPR036390">
    <property type="entry name" value="WH_DNA-bd_sf"/>
</dbReference>
<dbReference type="AlphaFoldDB" id="A0A328CBV1"/>
<dbReference type="PRINTS" id="PR00039">
    <property type="entry name" value="HTHLYSR"/>
</dbReference>
<dbReference type="Proteomes" id="UP000249169">
    <property type="component" value="Unassembled WGS sequence"/>
</dbReference>
<dbReference type="Gene3D" id="3.40.190.290">
    <property type="match status" value="1"/>
</dbReference>
<dbReference type="Gene3D" id="1.10.10.10">
    <property type="entry name" value="Winged helix-like DNA-binding domain superfamily/Winged helix DNA-binding domain"/>
    <property type="match status" value="1"/>
</dbReference>